<dbReference type="SUPFAM" id="SSF56349">
    <property type="entry name" value="DNA breaking-rejoining enzymes"/>
    <property type="match status" value="1"/>
</dbReference>
<dbReference type="Pfam" id="PF13356">
    <property type="entry name" value="Arm-DNA-bind_3"/>
    <property type="match status" value="1"/>
</dbReference>
<evidence type="ECO:0000256" key="4">
    <source>
        <dbReference type="ARBA" id="ARBA00023172"/>
    </source>
</evidence>
<dbReference type="Gene3D" id="1.10.443.10">
    <property type="entry name" value="Intergrase catalytic core"/>
    <property type="match status" value="1"/>
</dbReference>
<organism evidence="6 7">
    <name type="scientific">Entomomonas asaccharolytica</name>
    <dbReference type="NCBI Taxonomy" id="2785331"/>
    <lineage>
        <taxon>Bacteria</taxon>
        <taxon>Pseudomonadati</taxon>
        <taxon>Pseudomonadota</taxon>
        <taxon>Gammaproteobacteria</taxon>
        <taxon>Pseudomonadales</taxon>
        <taxon>Pseudomonadaceae</taxon>
        <taxon>Entomomonas</taxon>
    </lineage>
</organism>
<dbReference type="InterPro" id="IPR053876">
    <property type="entry name" value="Phage_int_M"/>
</dbReference>
<dbReference type="KEGG" id="eaz:JHT90_02055"/>
<evidence type="ECO:0000259" key="5">
    <source>
        <dbReference type="PROSITE" id="PS51898"/>
    </source>
</evidence>
<sequence length="431" mass="49834">MTLLTDLSIRRAKPAAKAYTLKDGAGLYLNVKHNGTKQWLFRFYWEGTQKRISFGVYPDVDLKKARSLRQQAQDLIASGIDPRTGRKSIIKPEAKVLRNRLTFAEYAQTWKEFKFRKLGLERASKRQSTHIQIERYLHKDMLPVLGKKALIDITRADVLAVQRKIEQRGALSIAEKCRSWLNEIFRHAIAEGYIEHNPAGDLDIVALPQRPTLHNPFLKLDELPEFLRALKGYQGARQTQLGIYLLLLTGVRTGELRQAMPEQFDLKNNLWLIPADKVKQLQKRVRNSAKEIPPYIVPLPKQAVAIIEELLACRFYKQRYLLAHRYDLTQMVSENTLNTALKRIGYTDRLTGHGIRATISTALNELGYPKEWIEAQLSHSDKDQIRATYNHAEYIEQRRKMMQEWADRLDNWQMEKTAVTVPNNVLLLNVG</sequence>
<proteinExistence type="inferred from homology"/>
<dbReference type="Pfam" id="PF22022">
    <property type="entry name" value="Phage_int_M"/>
    <property type="match status" value="1"/>
</dbReference>
<evidence type="ECO:0000256" key="3">
    <source>
        <dbReference type="ARBA" id="ARBA00023125"/>
    </source>
</evidence>
<keyword evidence="2" id="KW-0229">DNA integration</keyword>
<evidence type="ECO:0000256" key="1">
    <source>
        <dbReference type="ARBA" id="ARBA00008857"/>
    </source>
</evidence>
<dbReference type="GO" id="GO:0006310">
    <property type="term" value="P:DNA recombination"/>
    <property type="evidence" value="ECO:0007669"/>
    <property type="project" value="UniProtKB-KW"/>
</dbReference>
<feature type="domain" description="Tyr recombinase" evidence="5">
    <location>
        <begin position="213"/>
        <end position="402"/>
    </location>
</feature>
<dbReference type="CDD" id="cd00801">
    <property type="entry name" value="INT_P4_C"/>
    <property type="match status" value="1"/>
</dbReference>
<comment type="similarity">
    <text evidence="1">Belongs to the 'phage' integrase family.</text>
</comment>
<dbReference type="InterPro" id="IPR011010">
    <property type="entry name" value="DNA_brk_join_enz"/>
</dbReference>
<dbReference type="InterPro" id="IPR013762">
    <property type="entry name" value="Integrase-like_cat_sf"/>
</dbReference>
<reference evidence="6 7" key="1">
    <citation type="submission" date="2021-01" db="EMBL/GenBank/DDBJ databases">
        <title>Entomomonas sp. F2A isolated from a house cricket (Acheta domesticus).</title>
        <authorList>
            <person name="Spergser J."/>
            <person name="Busse H.-J."/>
        </authorList>
    </citation>
    <scope>NUCLEOTIDE SEQUENCE [LARGE SCALE GENOMIC DNA]</scope>
    <source>
        <strain evidence="6 7">F2A</strain>
    </source>
</reference>
<dbReference type="Proteomes" id="UP000595278">
    <property type="component" value="Chromosome"/>
</dbReference>
<keyword evidence="3" id="KW-0238">DNA-binding</keyword>
<dbReference type="PROSITE" id="PS51898">
    <property type="entry name" value="TYR_RECOMBINASE"/>
    <property type="match status" value="1"/>
</dbReference>
<protein>
    <submittedName>
        <fullName evidence="6">Tyrosine-type recombinase/integrase</fullName>
    </submittedName>
</protein>
<dbReference type="InterPro" id="IPR010998">
    <property type="entry name" value="Integrase_recombinase_N"/>
</dbReference>
<dbReference type="Pfam" id="PF00589">
    <property type="entry name" value="Phage_integrase"/>
    <property type="match status" value="1"/>
</dbReference>
<dbReference type="InterPro" id="IPR025166">
    <property type="entry name" value="Integrase_DNA_bind_dom"/>
</dbReference>
<name>A0A974RXD2_9GAMM</name>
<dbReference type="InterPro" id="IPR038488">
    <property type="entry name" value="Integrase_DNA-bd_sf"/>
</dbReference>
<accession>A0A974RXD2</accession>
<dbReference type="PANTHER" id="PTHR30629:SF2">
    <property type="entry name" value="PROPHAGE INTEGRASE INTS-RELATED"/>
    <property type="match status" value="1"/>
</dbReference>
<dbReference type="InterPro" id="IPR002104">
    <property type="entry name" value="Integrase_catalytic"/>
</dbReference>
<dbReference type="Gene3D" id="3.30.160.390">
    <property type="entry name" value="Integrase, DNA-binding domain"/>
    <property type="match status" value="1"/>
</dbReference>
<dbReference type="GO" id="GO:0015074">
    <property type="term" value="P:DNA integration"/>
    <property type="evidence" value="ECO:0007669"/>
    <property type="project" value="UniProtKB-KW"/>
</dbReference>
<evidence type="ECO:0000313" key="7">
    <source>
        <dbReference type="Proteomes" id="UP000595278"/>
    </source>
</evidence>
<dbReference type="EMBL" id="CP067393">
    <property type="protein sequence ID" value="QQP86062.1"/>
    <property type="molecule type" value="Genomic_DNA"/>
</dbReference>
<dbReference type="AlphaFoldDB" id="A0A974RXD2"/>
<keyword evidence="7" id="KW-1185">Reference proteome</keyword>
<evidence type="ECO:0000256" key="2">
    <source>
        <dbReference type="ARBA" id="ARBA00022908"/>
    </source>
</evidence>
<keyword evidence="4" id="KW-0233">DNA recombination</keyword>
<gene>
    <name evidence="6" type="ORF">JHT90_02055</name>
</gene>
<evidence type="ECO:0000313" key="6">
    <source>
        <dbReference type="EMBL" id="QQP86062.1"/>
    </source>
</evidence>
<dbReference type="GO" id="GO:0003677">
    <property type="term" value="F:DNA binding"/>
    <property type="evidence" value="ECO:0007669"/>
    <property type="project" value="UniProtKB-KW"/>
</dbReference>
<dbReference type="Gene3D" id="1.10.150.130">
    <property type="match status" value="1"/>
</dbReference>
<dbReference type="InterPro" id="IPR050808">
    <property type="entry name" value="Phage_Integrase"/>
</dbReference>
<dbReference type="RefSeq" id="WP_201093505.1">
    <property type="nucleotide sequence ID" value="NZ_CP067393.1"/>
</dbReference>
<dbReference type="PANTHER" id="PTHR30629">
    <property type="entry name" value="PROPHAGE INTEGRASE"/>
    <property type="match status" value="1"/>
</dbReference>